<feature type="region of interest" description="Disordered" evidence="1">
    <location>
        <begin position="207"/>
        <end position="227"/>
    </location>
</feature>
<evidence type="ECO:0000256" key="1">
    <source>
        <dbReference type="SAM" id="MobiDB-lite"/>
    </source>
</evidence>
<evidence type="ECO:0000313" key="3">
    <source>
        <dbReference type="Proteomes" id="UP000509302"/>
    </source>
</evidence>
<dbReference type="AlphaFoldDB" id="A0A7H9ASE5"/>
<protein>
    <submittedName>
        <fullName evidence="2">DUF4198 domain-containing protein</fullName>
    </submittedName>
</protein>
<accession>A0A7H9ASE5</accession>
<evidence type="ECO:0000313" key="2">
    <source>
        <dbReference type="EMBL" id="QLG46374.1"/>
    </source>
</evidence>
<dbReference type="Proteomes" id="UP000509302">
    <property type="component" value="Chromosome"/>
</dbReference>
<dbReference type="InterPro" id="IPR019613">
    <property type="entry name" value="DUF4198"/>
</dbReference>
<dbReference type="KEGG" id="cagg:HYG79_13790"/>
<dbReference type="EMBL" id="CP058595">
    <property type="protein sequence ID" value="QLG46374.1"/>
    <property type="molecule type" value="Genomic_DNA"/>
</dbReference>
<sequence length="268" mass="30006">MHRSTKTFFLVIAFVTLSSHELFLKSDSHFLSPNSTSEIYLLNGTFDKSENSITRDRIINAKIIGPDYLYEPTDGDYSDENNITYLKFKTGETGSYVAGISTLPRMLEMTASDFNAYLDHEGLANTLADRKKDGSIEKGAKEKYSKHVKSLLQVGDQRTDHYMAQLNYPIEFIPLNNPFAMKVGDSISFQLLSSGKPLANQTVHYSTSVPGKDAHENESSTQTNEEGVLTISPDKAGKWYVATIHMVKSTEKGVDYESNWATLTFEIK</sequence>
<gene>
    <name evidence="2" type="ORF">HYG79_13790</name>
</gene>
<proteinExistence type="predicted"/>
<name>A0A7H9ASE5_9FLAO</name>
<keyword evidence="3" id="KW-1185">Reference proteome</keyword>
<reference evidence="2 3" key="1">
    <citation type="journal article" date="2006" name="Int. J. Syst. Evol. Microbiol.">
        <title>Costertonia aggregata gen. nov., sp. nov., a mesophilic marine bacterium of the family Flavobacteriaceae, isolated from a mature biofilm.</title>
        <authorList>
            <person name="Kwon K.K."/>
            <person name="Lee Y.K."/>
            <person name="Lee H.K."/>
        </authorList>
    </citation>
    <scope>NUCLEOTIDE SEQUENCE [LARGE SCALE GENOMIC DNA]</scope>
    <source>
        <strain evidence="2 3">KCCM 42265</strain>
    </source>
</reference>
<organism evidence="2 3">
    <name type="scientific">Costertonia aggregata</name>
    <dbReference type="NCBI Taxonomy" id="343403"/>
    <lineage>
        <taxon>Bacteria</taxon>
        <taxon>Pseudomonadati</taxon>
        <taxon>Bacteroidota</taxon>
        <taxon>Flavobacteriia</taxon>
        <taxon>Flavobacteriales</taxon>
        <taxon>Flavobacteriaceae</taxon>
        <taxon>Costertonia</taxon>
    </lineage>
</organism>
<dbReference type="RefSeq" id="WP_179242653.1">
    <property type="nucleotide sequence ID" value="NZ_CP058595.1"/>
</dbReference>
<dbReference type="Pfam" id="PF10670">
    <property type="entry name" value="DUF4198"/>
    <property type="match status" value="1"/>
</dbReference>